<dbReference type="Proteomes" id="UP000072189">
    <property type="component" value="Unassembled WGS sequence"/>
</dbReference>
<gene>
    <name evidence="3" type="ORF">RSA3_18135</name>
</gene>
<dbReference type="AlphaFoldDB" id="A0A147F262"/>
<comment type="caution">
    <text evidence="3">The sequence shown here is derived from an EMBL/GenBank/DDBJ whole genome shotgun (WGS) entry which is preliminary data.</text>
</comment>
<keyword evidence="1" id="KW-0378">Hydrolase</keyword>
<keyword evidence="2" id="KW-0812">Transmembrane</keyword>
<dbReference type="Gene3D" id="2.40.260.10">
    <property type="entry name" value="Sortase"/>
    <property type="match status" value="1"/>
</dbReference>
<evidence type="ECO:0000256" key="1">
    <source>
        <dbReference type="ARBA" id="ARBA00022801"/>
    </source>
</evidence>
<accession>A0A147F262</accession>
<sequence length="295" mass="31406">MRRPPRPRPTYAPLSPAQVFLRGMLVSVSVLVLVLLLNLLVISHVSHFAAQQQLRDTFRAQLAAGTAPVSEGDFEDHLLADGAPVGILSVPQLGIDEVISEGTTSGVLMHGPGHRRDTVLPGQAGVSVVMGRAAAFGGPFGRLQALQPGETFTVRTGQGEQTFAVLGVRYAGDPTPPAPVRGESRLILITARGGPYLPTGIAYVDARATGPAVPAGARQTTSMTLPPEAKPLATDMTTVWALIFALQFLVVAEFVAVWAYRRVGWQKTWIVFAPVLLLASVFVADQLVRLLPNLL</sequence>
<evidence type="ECO:0000313" key="3">
    <source>
        <dbReference type="EMBL" id="KTS04017.1"/>
    </source>
</evidence>
<organism evidence="3 4">
    <name type="scientific">Microbacterium testaceum</name>
    <name type="common">Aureobacterium testaceum</name>
    <name type="synonym">Brevibacterium testaceum</name>
    <dbReference type="NCBI Taxonomy" id="2033"/>
    <lineage>
        <taxon>Bacteria</taxon>
        <taxon>Bacillati</taxon>
        <taxon>Actinomycetota</taxon>
        <taxon>Actinomycetes</taxon>
        <taxon>Micrococcales</taxon>
        <taxon>Microbacteriaceae</taxon>
        <taxon>Microbacterium</taxon>
    </lineage>
</organism>
<feature type="transmembrane region" description="Helical" evidence="2">
    <location>
        <begin position="269"/>
        <end position="288"/>
    </location>
</feature>
<dbReference type="GO" id="GO:0016787">
    <property type="term" value="F:hydrolase activity"/>
    <property type="evidence" value="ECO:0007669"/>
    <property type="project" value="UniProtKB-KW"/>
</dbReference>
<evidence type="ECO:0000313" key="4">
    <source>
        <dbReference type="Proteomes" id="UP000072189"/>
    </source>
</evidence>
<dbReference type="InterPro" id="IPR023365">
    <property type="entry name" value="Sortase_dom-sf"/>
</dbReference>
<keyword evidence="2" id="KW-1133">Transmembrane helix</keyword>
<dbReference type="SUPFAM" id="SSF63817">
    <property type="entry name" value="Sortase"/>
    <property type="match status" value="1"/>
</dbReference>
<protein>
    <submittedName>
        <fullName evidence="3">Sortase</fullName>
    </submittedName>
</protein>
<dbReference type="InterPro" id="IPR005754">
    <property type="entry name" value="Sortase"/>
</dbReference>
<reference evidence="3 4" key="1">
    <citation type="journal article" date="2016" name="Front. Microbiol.">
        <title>Genomic Resource of Rice Seed Associated Bacteria.</title>
        <authorList>
            <person name="Midha S."/>
            <person name="Bansal K."/>
            <person name="Sharma S."/>
            <person name="Kumar N."/>
            <person name="Patil P.P."/>
            <person name="Chaudhry V."/>
            <person name="Patil P.B."/>
        </authorList>
    </citation>
    <scope>NUCLEOTIDE SEQUENCE [LARGE SCALE GENOMIC DNA]</scope>
    <source>
        <strain evidence="3 4">RSA3</strain>
    </source>
</reference>
<evidence type="ECO:0000256" key="2">
    <source>
        <dbReference type="SAM" id="Phobius"/>
    </source>
</evidence>
<name>A0A147F262_MICTE</name>
<proteinExistence type="predicted"/>
<dbReference type="PATRIC" id="fig|2033.7.peg.1035"/>
<feature type="transmembrane region" description="Helical" evidence="2">
    <location>
        <begin position="20"/>
        <end position="42"/>
    </location>
</feature>
<dbReference type="Pfam" id="PF04203">
    <property type="entry name" value="Sortase"/>
    <property type="match status" value="1"/>
</dbReference>
<dbReference type="EMBL" id="LDRV01000173">
    <property type="protein sequence ID" value="KTS04017.1"/>
    <property type="molecule type" value="Genomic_DNA"/>
</dbReference>
<keyword evidence="2" id="KW-0472">Membrane</keyword>
<feature type="transmembrane region" description="Helical" evidence="2">
    <location>
        <begin position="239"/>
        <end position="260"/>
    </location>
</feature>